<dbReference type="Proteomes" id="UP001457282">
    <property type="component" value="Unassembled WGS sequence"/>
</dbReference>
<accession>A0AAW1VYM2</accession>
<evidence type="ECO:0000313" key="3">
    <source>
        <dbReference type="Proteomes" id="UP001457282"/>
    </source>
</evidence>
<reference evidence="2 3" key="1">
    <citation type="journal article" date="2023" name="G3 (Bethesda)">
        <title>A chromosome-length genome assembly and annotation of blackberry (Rubus argutus, cv. 'Hillquist').</title>
        <authorList>
            <person name="Bruna T."/>
            <person name="Aryal R."/>
            <person name="Dudchenko O."/>
            <person name="Sargent D.J."/>
            <person name="Mead D."/>
            <person name="Buti M."/>
            <person name="Cavallini A."/>
            <person name="Hytonen T."/>
            <person name="Andres J."/>
            <person name="Pham M."/>
            <person name="Weisz D."/>
            <person name="Mascagni F."/>
            <person name="Usai G."/>
            <person name="Natali L."/>
            <person name="Bassil N."/>
            <person name="Fernandez G.E."/>
            <person name="Lomsadze A."/>
            <person name="Armour M."/>
            <person name="Olukolu B."/>
            <person name="Poorten T."/>
            <person name="Britton C."/>
            <person name="Davik J."/>
            <person name="Ashrafi H."/>
            <person name="Aiden E.L."/>
            <person name="Borodovsky M."/>
            <person name="Worthington M."/>
        </authorList>
    </citation>
    <scope>NUCLEOTIDE SEQUENCE [LARGE SCALE GENOMIC DNA]</scope>
    <source>
        <strain evidence="2">PI 553951</strain>
    </source>
</reference>
<feature type="compositionally biased region" description="Low complexity" evidence="1">
    <location>
        <begin position="43"/>
        <end position="55"/>
    </location>
</feature>
<organism evidence="2 3">
    <name type="scientific">Rubus argutus</name>
    <name type="common">Southern blackberry</name>
    <dbReference type="NCBI Taxonomy" id="59490"/>
    <lineage>
        <taxon>Eukaryota</taxon>
        <taxon>Viridiplantae</taxon>
        <taxon>Streptophyta</taxon>
        <taxon>Embryophyta</taxon>
        <taxon>Tracheophyta</taxon>
        <taxon>Spermatophyta</taxon>
        <taxon>Magnoliopsida</taxon>
        <taxon>eudicotyledons</taxon>
        <taxon>Gunneridae</taxon>
        <taxon>Pentapetalae</taxon>
        <taxon>rosids</taxon>
        <taxon>fabids</taxon>
        <taxon>Rosales</taxon>
        <taxon>Rosaceae</taxon>
        <taxon>Rosoideae</taxon>
        <taxon>Rosoideae incertae sedis</taxon>
        <taxon>Rubus</taxon>
    </lineage>
</organism>
<sequence>MSTPSSPTPVQPDEPSCDACALCPMPSRRYPTQSPCSLPPSAPSAAHSLSSLAAARTTIPGHRRDPRLLSSSAQTR</sequence>
<feature type="region of interest" description="Disordered" evidence="1">
    <location>
        <begin position="29"/>
        <end position="76"/>
    </location>
</feature>
<evidence type="ECO:0000256" key="1">
    <source>
        <dbReference type="SAM" id="MobiDB-lite"/>
    </source>
</evidence>
<dbReference type="AlphaFoldDB" id="A0AAW1VYM2"/>
<keyword evidence="3" id="KW-1185">Reference proteome</keyword>
<name>A0AAW1VYM2_RUBAR</name>
<gene>
    <name evidence="2" type="ORF">M0R45_036049</name>
</gene>
<comment type="caution">
    <text evidence="2">The sequence shown here is derived from an EMBL/GenBank/DDBJ whole genome shotgun (WGS) entry which is preliminary data.</text>
</comment>
<evidence type="ECO:0000313" key="2">
    <source>
        <dbReference type="EMBL" id="KAK9912177.1"/>
    </source>
</evidence>
<protein>
    <submittedName>
        <fullName evidence="2">Uncharacterized protein</fullName>
    </submittedName>
</protein>
<dbReference type="EMBL" id="JBEDUW010000007">
    <property type="protein sequence ID" value="KAK9912177.1"/>
    <property type="molecule type" value="Genomic_DNA"/>
</dbReference>
<proteinExistence type="predicted"/>